<name>A0ABU9UC87_9SPIR</name>
<dbReference type="InterPro" id="IPR008323">
    <property type="entry name" value="UCP033563"/>
</dbReference>
<dbReference type="RefSeq" id="WP_420069507.1">
    <property type="nucleotide sequence ID" value="NZ_JBCHKQ010000002.1"/>
</dbReference>
<dbReference type="EMBL" id="JBCHKQ010000002">
    <property type="protein sequence ID" value="MEM5948061.1"/>
    <property type="molecule type" value="Genomic_DNA"/>
</dbReference>
<dbReference type="PANTHER" id="PTHR36454:SF1">
    <property type="entry name" value="DUF1015 DOMAIN-CONTAINING PROTEIN"/>
    <property type="match status" value="1"/>
</dbReference>
<accession>A0ABU9UC87</accession>
<keyword evidence="2" id="KW-1185">Reference proteome</keyword>
<reference evidence="1 2" key="1">
    <citation type="submission" date="2024-03" db="EMBL/GenBank/DDBJ databases">
        <title>Ignisphaera cupida sp. nov., a hyperthermophilic hydrolytic archaeon from a hot spring of Kamchatka, and proposal of Ignisphaeraceae fam. nov.</title>
        <authorList>
            <person name="Podosokorskaya O.A."/>
            <person name="Elcheninov A.G."/>
            <person name="Maltseva A.I."/>
            <person name="Zayulina K.S."/>
            <person name="Novikov A."/>
            <person name="Merkel A.Y."/>
        </authorList>
    </citation>
    <scope>NUCLEOTIDE SEQUENCE [LARGE SCALE GENOMIC DNA]</scope>
    <source>
        <strain evidence="1 2">38H-sp</strain>
    </source>
</reference>
<evidence type="ECO:0000313" key="2">
    <source>
        <dbReference type="Proteomes" id="UP001466331"/>
    </source>
</evidence>
<dbReference type="PANTHER" id="PTHR36454">
    <property type="entry name" value="LMO2823 PROTEIN"/>
    <property type="match status" value="1"/>
</dbReference>
<proteinExistence type="predicted"/>
<organism evidence="1 2">
    <name type="scientific">Rarispira pelagica</name>
    <dbReference type="NCBI Taxonomy" id="3141764"/>
    <lineage>
        <taxon>Bacteria</taxon>
        <taxon>Pseudomonadati</taxon>
        <taxon>Spirochaetota</taxon>
        <taxon>Spirochaetia</taxon>
        <taxon>Winmispirales</taxon>
        <taxon>Winmispiraceae</taxon>
        <taxon>Rarispira</taxon>
    </lineage>
</organism>
<protein>
    <submittedName>
        <fullName evidence="1">DUF1015 domain-containing protein</fullName>
    </submittedName>
</protein>
<evidence type="ECO:0000313" key="1">
    <source>
        <dbReference type="EMBL" id="MEM5948061.1"/>
    </source>
</evidence>
<comment type="caution">
    <text evidence="1">The sequence shown here is derived from an EMBL/GenBank/DDBJ whole genome shotgun (WGS) entry which is preliminary data.</text>
</comment>
<sequence length="414" mass="47006">MNVVIPKVLKTCKIMLPSKKADIAKWPVIACDQFTSQRSYWESLADQIGDAPSTLKLILPEVYLEDTDVSGRIDEIHKNMHAFLEQGLMEELPEGAVITERTTVYGRKRTGLIIAADLEAYSYTDTKNAAILPTEATVPERIPPRLEVRRGAVLELPHVMLLVDDKDNRFMQTIKTLQKREVYDTKLLKEGGHVRGWFIEKDFIAPLLEDFLRGLANEHDGIVAAVGDGNHSLATAKALWEEKKNSGVKDGHPARYSLVEVVSIHDPGLAFEPIHRLVFDCNADTTMDMLSDVTADSQVLNTKLTDNMQIQQDEIIISDGKKTYKVKLNQDRLAVEQVQYELDKHNNIKMDYTHGYLHTMELTETGKNTAIFLPAIPREEVFATIQKRKVFPRKSFSLGEAEEKRYYLEARRIE</sequence>
<dbReference type="Pfam" id="PF06245">
    <property type="entry name" value="DUF1015"/>
    <property type="match status" value="1"/>
</dbReference>
<gene>
    <name evidence="1" type="ORF">WKV44_05855</name>
</gene>
<dbReference type="Proteomes" id="UP001466331">
    <property type="component" value="Unassembled WGS sequence"/>
</dbReference>